<protein>
    <submittedName>
        <fullName evidence="5 6">Uncharacterized protein</fullName>
    </submittedName>
</protein>
<dbReference type="Gene3D" id="1.10.12.10">
    <property type="entry name" value="Lyase 2-enoyl-coa Hydratase, Chain A, domain 2"/>
    <property type="match status" value="1"/>
</dbReference>
<dbReference type="Proteomes" id="UP000887566">
    <property type="component" value="Unplaced"/>
</dbReference>
<dbReference type="InterPro" id="IPR014748">
    <property type="entry name" value="Enoyl-CoA_hydra_C"/>
</dbReference>
<keyword evidence="4" id="KW-1185">Reference proteome</keyword>
<dbReference type="PANTHER" id="PTHR11941:SF171">
    <property type="entry name" value="SD19268P"/>
    <property type="match status" value="1"/>
</dbReference>
<sequence length="289" mass="31401">MVLFRSVGFASTCARRFLATATSEQPFLLERLRGEHEGIVLFRLNRPETKNAISKNMLAAFRNALDEVKFDKLARVVIVKSDVNGAFCSGADLKERKTMPQEEVPRFVDGIRGLVTDLARLSMPVIAALDGFALGGGLEMALACDLRVASSTARMGLTETRLAIIPGGGGTQRLARVVGVARAKELIYTSRLITGVEAERIGLVNHVVEPNSAGDAAYQRALKLAKEILPQGPIALRVAKIAIDRGSEVDLETGLNIEQQCYAQVIPTKDRIEGLTAFKEKRPPVYKGE</sequence>
<proteinExistence type="inferred from homology"/>
<dbReference type="FunFam" id="1.10.12.10:FF:000001">
    <property type="entry name" value="Probable enoyl-CoA hydratase, mitochondrial"/>
    <property type="match status" value="1"/>
</dbReference>
<dbReference type="SUPFAM" id="SSF52096">
    <property type="entry name" value="ClpP/crotonase"/>
    <property type="match status" value="1"/>
</dbReference>
<evidence type="ECO:0000313" key="6">
    <source>
        <dbReference type="WBParaSite" id="PSAMB.scaffold464size58969.g6007.t1"/>
    </source>
</evidence>
<dbReference type="FunFam" id="3.90.226.10:FF:000009">
    <property type="entry name" value="Carnitinyl-CoA dehydratase"/>
    <property type="match status" value="1"/>
</dbReference>
<dbReference type="CDD" id="cd06558">
    <property type="entry name" value="crotonase-like"/>
    <property type="match status" value="1"/>
</dbReference>
<dbReference type="PROSITE" id="PS00166">
    <property type="entry name" value="ENOYL_COA_HYDRATASE"/>
    <property type="match status" value="1"/>
</dbReference>
<evidence type="ECO:0000256" key="1">
    <source>
        <dbReference type="ARBA" id="ARBA00005254"/>
    </source>
</evidence>
<evidence type="ECO:0000313" key="4">
    <source>
        <dbReference type="Proteomes" id="UP000887566"/>
    </source>
</evidence>
<comment type="similarity">
    <text evidence="1 3">Belongs to the enoyl-CoA hydratase/isomerase family.</text>
</comment>
<name>A0A914UU37_9BILA</name>
<dbReference type="GO" id="GO:0006635">
    <property type="term" value="P:fatty acid beta-oxidation"/>
    <property type="evidence" value="ECO:0007669"/>
    <property type="project" value="TreeGrafter"/>
</dbReference>
<dbReference type="InterPro" id="IPR018376">
    <property type="entry name" value="Enoyl-CoA_hyd/isom_CS"/>
</dbReference>
<dbReference type="Gene3D" id="3.90.226.10">
    <property type="entry name" value="2-enoyl-CoA Hydratase, Chain A, domain 1"/>
    <property type="match status" value="1"/>
</dbReference>
<dbReference type="Pfam" id="PF00378">
    <property type="entry name" value="ECH_1"/>
    <property type="match status" value="1"/>
</dbReference>
<dbReference type="GO" id="GO:0004300">
    <property type="term" value="F:enoyl-CoA hydratase activity"/>
    <property type="evidence" value="ECO:0007669"/>
    <property type="project" value="UniProtKB-ARBA"/>
</dbReference>
<organism evidence="4 5">
    <name type="scientific">Plectus sambesii</name>
    <dbReference type="NCBI Taxonomy" id="2011161"/>
    <lineage>
        <taxon>Eukaryota</taxon>
        <taxon>Metazoa</taxon>
        <taxon>Ecdysozoa</taxon>
        <taxon>Nematoda</taxon>
        <taxon>Chromadorea</taxon>
        <taxon>Plectida</taxon>
        <taxon>Plectina</taxon>
        <taxon>Plectoidea</taxon>
        <taxon>Plectidae</taxon>
        <taxon>Plectus</taxon>
    </lineage>
</organism>
<evidence type="ECO:0000256" key="2">
    <source>
        <dbReference type="ARBA" id="ARBA00023239"/>
    </source>
</evidence>
<reference evidence="5 6" key="1">
    <citation type="submission" date="2022-11" db="UniProtKB">
        <authorList>
            <consortium name="WormBaseParasite"/>
        </authorList>
    </citation>
    <scope>IDENTIFICATION</scope>
</reference>
<dbReference type="WBParaSite" id="PSAMB.scaffold1215size34206.g11735.t1">
    <property type="protein sequence ID" value="PSAMB.scaffold1215size34206.g11735.t1"/>
    <property type="gene ID" value="PSAMB.scaffold1215size34206.g11735"/>
</dbReference>
<dbReference type="WBParaSite" id="PSAMB.scaffold464size58969.g6007.t1">
    <property type="protein sequence ID" value="PSAMB.scaffold464size58969.g6007.t1"/>
    <property type="gene ID" value="PSAMB.scaffold464size58969.g6007"/>
</dbReference>
<dbReference type="GO" id="GO:0005739">
    <property type="term" value="C:mitochondrion"/>
    <property type="evidence" value="ECO:0007669"/>
    <property type="project" value="TreeGrafter"/>
</dbReference>
<dbReference type="AlphaFoldDB" id="A0A914UU37"/>
<accession>A0A914UU37</accession>
<dbReference type="InterPro" id="IPR001753">
    <property type="entry name" value="Enoyl-CoA_hydra/iso"/>
</dbReference>
<keyword evidence="2" id="KW-0456">Lyase</keyword>
<evidence type="ECO:0000256" key="3">
    <source>
        <dbReference type="RuleBase" id="RU003707"/>
    </source>
</evidence>
<dbReference type="PANTHER" id="PTHR11941">
    <property type="entry name" value="ENOYL-COA HYDRATASE-RELATED"/>
    <property type="match status" value="1"/>
</dbReference>
<dbReference type="InterPro" id="IPR029045">
    <property type="entry name" value="ClpP/crotonase-like_dom_sf"/>
</dbReference>
<evidence type="ECO:0000313" key="5">
    <source>
        <dbReference type="WBParaSite" id="PSAMB.scaffold1215size34206.g11735.t1"/>
    </source>
</evidence>